<dbReference type="EMBL" id="AAMDDY010000012">
    <property type="protein sequence ID" value="EDG1575442.1"/>
    <property type="molecule type" value="Genomic_DNA"/>
</dbReference>
<keyword evidence="1" id="KW-0732">Signal</keyword>
<dbReference type="EMBL" id="AALAKM010000013">
    <property type="protein sequence ID" value="ECX5279501.1"/>
    <property type="molecule type" value="Genomic_DNA"/>
</dbReference>
<evidence type="ECO:0000313" key="3">
    <source>
        <dbReference type="EMBL" id="ECX5279501.1"/>
    </source>
</evidence>
<reference evidence="4" key="1">
    <citation type="submission" date="2019-10" db="EMBL/GenBank/DDBJ databases">
        <authorList>
            <consortium name="PulseNet: The National Subtyping Network for Foodborne Disease Surveillance"/>
            <person name="Tarr C.L."/>
            <person name="Trees E."/>
            <person name="Katz L.S."/>
            <person name="Carleton-Romer H.A."/>
            <person name="Stroika S."/>
            <person name="Kucerova Z."/>
            <person name="Roache K.F."/>
            <person name="Sabol A.L."/>
            <person name="Besser J."/>
            <person name="Gerner-Smidt P."/>
        </authorList>
    </citation>
    <scope>NUCLEOTIDE SEQUENCE</scope>
    <source>
        <strain evidence="2">PNUSAS047374</strain>
        <strain evidence="3">PNUSAS101064</strain>
        <strain evidence="4">PNUSAS109013</strain>
    </source>
</reference>
<accession>A0A629ZT97</accession>
<dbReference type="EMBL" id="AAGJFN010000004">
    <property type="protein sequence ID" value="EBO6614056.1"/>
    <property type="molecule type" value="Genomic_DNA"/>
</dbReference>
<evidence type="ECO:0000313" key="2">
    <source>
        <dbReference type="EMBL" id="EBO6614056.1"/>
    </source>
</evidence>
<sequence>MKITQLLFLLTSIAFSTNSFANESNNASDDVQEMLGSQYSQIAYEYLILHKDKNIFIDEKNINEKYTQEEFKRLYTRQFNTNYKYYSLMIKNHPEEFKKTISLLNKIRETNKPCPHNGLINQCLFSRSQFLDFNIKLSSMILNGESKPEIDRIFKSKKLEEKQFQLLKNMLIEQATRTKL</sequence>
<gene>
    <name evidence="2" type="ORF">DWR91_14500</name>
    <name evidence="3" type="ORF">F6G31_22230</name>
    <name evidence="4" type="ORF">GCH55_20540</name>
</gene>
<name>A0A629ZT97_SALER</name>
<dbReference type="AlphaFoldDB" id="A0A629ZT97"/>
<feature type="chain" id="PRO_5036157443" evidence="1">
    <location>
        <begin position="22"/>
        <end position="180"/>
    </location>
</feature>
<organism evidence="4">
    <name type="scientific">Salmonella enterica</name>
    <name type="common">Salmonella choleraesuis</name>
    <dbReference type="NCBI Taxonomy" id="28901"/>
    <lineage>
        <taxon>Bacteria</taxon>
        <taxon>Pseudomonadati</taxon>
        <taxon>Pseudomonadota</taxon>
        <taxon>Gammaproteobacteria</taxon>
        <taxon>Enterobacterales</taxon>
        <taxon>Enterobacteriaceae</taxon>
        <taxon>Salmonella</taxon>
    </lineage>
</organism>
<protein>
    <submittedName>
        <fullName evidence="4">Uncharacterized protein</fullName>
    </submittedName>
</protein>
<evidence type="ECO:0000256" key="1">
    <source>
        <dbReference type="SAM" id="SignalP"/>
    </source>
</evidence>
<feature type="signal peptide" evidence="1">
    <location>
        <begin position="1"/>
        <end position="21"/>
    </location>
</feature>
<evidence type="ECO:0000313" key="4">
    <source>
        <dbReference type="EMBL" id="EDG1575442.1"/>
    </source>
</evidence>
<comment type="caution">
    <text evidence="4">The sequence shown here is derived from an EMBL/GenBank/DDBJ whole genome shotgun (WGS) entry which is preliminary data.</text>
</comment>
<proteinExistence type="predicted"/>